<accession>A0ABZ3DAT7</accession>
<dbReference type="RefSeq" id="WP_342630088.1">
    <property type="nucleotide sequence ID" value="NZ_CP152276.1"/>
</dbReference>
<evidence type="ECO:0000313" key="3">
    <source>
        <dbReference type="Proteomes" id="UP001449795"/>
    </source>
</evidence>
<gene>
    <name evidence="2" type="ORF">AAC691_10990</name>
</gene>
<feature type="signal peptide" evidence="1">
    <location>
        <begin position="1"/>
        <end position="22"/>
    </location>
</feature>
<evidence type="ECO:0000313" key="2">
    <source>
        <dbReference type="EMBL" id="XAE44899.1"/>
    </source>
</evidence>
<keyword evidence="1" id="KW-0732">Signal</keyword>
<dbReference type="EMBL" id="CP152276">
    <property type="protein sequence ID" value="XAE44899.1"/>
    <property type="molecule type" value="Genomic_DNA"/>
</dbReference>
<organism evidence="2 3">
    <name type="scientific">Nguyenibacter vanlangensis</name>
    <dbReference type="NCBI Taxonomy" id="1216886"/>
    <lineage>
        <taxon>Bacteria</taxon>
        <taxon>Pseudomonadati</taxon>
        <taxon>Pseudomonadota</taxon>
        <taxon>Alphaproteobacteria</taxon>
        <taxon>Acetobacterales</taxon>
        <taxon>Acetobacteraceae</taxon>
        <taxon>Nguyenibacter</taxon>
    </lineage>
</organism>
<name>A0ABZ3DAT7_9PROT</name>
<proteinExistence type="predicted"/>
<sequence>MKTILSILLILAGLVPAVPARAQIVGPVGHGELPACPDSGGNHLNYVPATGMFSCGTSDGNPATLTGVTAGTGLAGGGTSGTVTLSLGAIANDSVLGNVGGGSAVPGALSAAQLTALMQPFTAGLSGAVPASGGGTANYLRADGSWAAPPGGGSVAPTEVQRAYGRSSSGSITVTMPQATTVGNTVVAIGYGGSAAPNFNGSQTVFLDRSSLPAVSFVVMAAPVTSAQTSITVNGTSGNYNIELVEVSGLRNIYVTEGTNYSGNPETAPTFAPAGCAYYGMYGSGNAIAYQSATPGLSNVVQQGGNASNNATFYNFSAASRGTMQTLTFNGSNGNVLSASIAFCG</sequence>
<feature type="chain" id="PRO_5046056899" evidence="1">
    <location>
        <begin position="23"/>
        <end position="345"/>
    </location>
</feature>
<keyword evidence="3" id="KW-1185">Reference proteome</keyword>
<evidence type="ECO:0000256" key="1">
    <source>
        <dbReference type="SAM" id="SignalP"/>
    </source>
</evidence>
<protein>
    <submittedName>
        <fullName evidence="2">Uncharacterized protein</fullName>
    </submittedName>
</protein>
<reference evidence="2 3" key="1">
    <citation type="submission" date="2024-04" db="EMBL/GenBank/DDBJ databases">
        <title>Complete genome sequence of Nguyenibacter vanlangesis HBCM-1154, a strain capable of nitrogen fixation, IAA production, and phosphorus solubilization isolated from sugarcane soil.</title>
        <authorList>
            <person name="MY HANH P."/>
        </authorList>
    </citation>
    <scope>NUCLEOTIDE SEQUENCE [LARGE SCALE GENOMIC DNA]</scope>
    <source>
        <strain evidence="2 3">HBCM 1154</strain>
    </source>
</reference>
<dbReference type="Proteomes" id="UP001449795">
    <property type="component" value="Chromosome"/>
</dbReference>